<evidence type="ECO:0000313" key="4">
    <source>
        <dbReference type="EMBL" id="CAH2277763.1"/>
    </source>
</evidence>
<proteinExistence type="predicted"/>
<accession>A0AAD1W1R8</accession>
<keyword evidence="1 2" id="KW-0175">Coiled coil</keyword>
<protein>
    <recommendedName>
        <fullName evidence="3">DUF4200 domain-containing protein</fullName>
    </recommendedName>
</protein>
<feature type="domain" description="DUF4200" evidence="3">
    <location>
        <begin position="3"/>
        <end position="89"/>
    </location>
</feature>
<dbReference type="GO" id="GO:0005856">
    <property type="term" value="C:cytoskeleton"/>
    <property type="evidence" value="ECO:0007669"/>
    <property type="project" value="UniProtKB-ARBA"/>
</dbReference>
<name>A0AAD1W1R8_PELCU</name>
<evidence type="ECO:0000313" key="5">
    <source>
        <dbReference type="Proteomes" id="UP001295444"/>
    </source>
</evidence>
<keyword evidence="5" id="KW-1185">Reference proteome</keyword>
<dbReference type="EMBL" id="OW240914">
    <property type="protein sequence ID" value="CAH2277763.1"/>
    <property type="molecule type" value="Genomic_DNA"/>
</dbReference>
<dbReference type="Proteomes" id="UP001295444">
    <property type="component" value="Chromosome 03"/>
</dbReference>
<reference evidence="4" key="1">
    <citation type="submission" date="2022-03" db="EMBL/GenBank/DDBJ databases">
        <authorList>
            <person name="Alioto T."/>
            <person name="Alioto T."/>
            <person name="Gomez Garrido J."/>
        </authorList>
    </citation>
    <scope>NUCLEOTIDE SEQUENCE</scope>
</reference>
<dbReference type="InterPro" id="IPR051147">
    <property type="entry name" value="CFAP_domain-containing"/>
</dbReference>
<gene>
    <name evidence="4" type="ORF">PECUL_23A025361</name>
</gene>
<sequence>MYEKRELKNAIKNLEEETAAFEDFLKEKEKAALDAEKTVNQATKAKLDKKAEIRKTTEELMAIKSDIVLYEEILKEYKQCEKILTGLSPAQWKDDQIQRKINQKACRKKLQVVLPQAMRRLSIKPTRRGTLPDLSLPPPRKSIIAMRTLSAIRRFKRSSISLDKGQTDDSESEEELELYFTAPKQLLDAFVDLEDQNISLTKYAQELDEDLKALRRKNQRKQKTEERKISILKEQVESLTEACVRKEKKVKKLKAGMFSLDGSKPDTQAAMLQTIKEKIAEVYKACIGEIQGPFDAMNMLAGIEHCFEEILEKFELMPPDILEVAEKRKLREQKKRAHVEKLKKEELYHEQRRLYTLQRALADTKRKEGRKLMIRSDPPSIKKTTNYNEEMIRRMQEEEKYFFT</sequence>
<evidence type="ECO:0000259" key="3">
    <source>
        <dbReference type="Pfam" id="PF13863"/>
    </source>
</evidence>
<evidence type="ECO:0000256" key="2">
    <source>
        <dbReference type="SAM" id="Coils"/>
    </source>
</evidence>
<evidence type="ECO:0000256" key="1">
    <source>
        <dbReference type="ARBA" id="ARBA00023054"/>
    </source>
</evidence>
<feature type="coiled-coil region" evidence="2">
    <location>
        <begin position="204"/>
        <end position="249"/>
    </location>
</feature>
<dbReference type="PANTHER" id="PTHR21683">
    <property type="entry name" value="COILED-COIL DOMAIN-CONTAINING PROTEIN 42 LIKE-2-LIKE-RELATED"/>
    <property type="match status" value="1"/>
</dbReference>
<dbReference type="AlphaFoldDB" id="A0AAD1W1R8"/>
<feature type="coiled-coil region" evidence="2">
    <location>
        <begin position="4"/>
        <end position="45"/>
    </location>
</feature>
<dbReference type="InterPro" id="IPR025252">
    <property type="entry name" value="DUF4200"/>
</dbReference>
<dbReference type="Pfam" id="PF13863">
    <property type="entry name" value="DUF4200"/>
    <property type="match status" value="1"/>
</dbReference>
<organism evidence="4 5">
    <name type="scientific">Pelobates cultripes</name>
    <name type="common">Western spadefoot toad</name>
    <dbReference type="NCBI Taxonomy" id="61616"/>
    <lineage>
        <taxon>Eukaryota</taxon>
        <taxon>Metazoa</taxon>
        <taxon>Chordata</taxon>
        <taxon>Craniata</taxon>
        <taxon>Vertebrata</taxon>
        <taxon>Euteleostomi</taxon>
        <taxon>Amphibia</taxon>
        <taxon>Batrachia</taxon>
        <taxon>Anura</taxon>
        <taxon>Pelobatoidea</taxon>
        <taxon>Pelobatidae</taxon>
        <taxon>Pelobates</taxon>
    </lineage>
</organism>
<dbReference type="PANTHER" id="PTHR21683:SF16">
    <property type="entry name" value="COILED-COIL DOMAIN-CONTAINING PROTEIN 38"/>
    <property type="match status" value="1"/>
</dbReference>